<gene>
    <name evidence="1" type="ORF">GMARGA_LOCUS21752</name>
</gene>
<reference evidence="1 2" key="1">
    <citation type="submission" date="2021-06" db="EMBL/GenBank/DDBJ databases">
        <authorList>
            <person name="Kallberg Y."/>
            <person name="Tangrot J."/>
            <person name="Rosling A."/>
        </authorList>
    </citation>
    <scope>NUCLEOTIDE SEQUENCE [LARGE SCALE GENOMIC DNA]</scope>
    <source>
        <strain evidence="1 2">120-4 pot B 10/14</strain>
    </source>
</reference>
<accession>A0ABN7VRV6</accession>
<organism evidence="1 2">
    <name type="scientific">Gigaspora margarita</name>
    <dbReference type="NCBI Taxonomy" id="4874"/>
    <lineage>
        <taxon>Eukaryota</taxon>
        <taxon>Fungi</taxon>
        <taxon>Fungi incertae sedis</taxon>
        <taxon>Mucoromycota</taxon>
        <taxon>Glomeromycotina</taxon>
        <taxon>Glomeromycetes</taxon>
        <taxon>Diversisporales</taxon>
        <taxon>Gigasporaceae</taxon>
        <taxon>Gigaspora</taxon>
    </lineage>
</organism>
<dbReference type="EMBL" id="CAJVQB010020379">
    <property type="protein sequence ID" value="CAG8794295.1"/>
    <property type="molecule type" value="Genomic_DNA"/>
</dbReference>
<name>A0ABN7VRV6_GIGMA</name>
<sequence length="107" mass="12353">ATKEDQTMHKIIQTEINKSTDSANLDKGLVLEPKIVDRLQKNQEMITNNKAMLPKSNRTKISQEHLESELTDELAIKVYGSQLLPYTQSDQRLVTTELRTFKHEQMI</sequence>
<protein>
    <submittedName>
        <fullName evidence="1">119_t:CDS:1</fullName>
    </submittedName>
</protein>
<keyword evidence="2" id="KW-1185">Reference proteome</keyword>
<dbReference type="Proteomes" id="UP000789901">
    <property type="component" value="Unassembled WGS sequence"/>
</dbReference>
<evidence type="ECO:0000313" key="1">
    <source>
        <dbReference type="EMBL" id="CAG8794295.1"/>
    </source>
</evidence>
<proteinExistence type="predicted"/>
<comment type="caution">
    <text evidence="1">The sequence shown here is derived from an EMBL/GenBank/DDBJ whole genome shotgun (WGS) entry which is preliminary data.</text>
</comment>
<feature type="non-terminal residue" evidence="1">
    <location>
        <position position="1"/>
    </location>
</feature>
<evidence type="ECO:0000313" key="2">
    <source>
        <dbReference type="Proteomes" id="UP000789901"/>
    </source>
</evidence>